<dbReference type="OrthoDB" id="582170at2"/>
<dbReference type="SMART" id="SM00448">
    <property type="entry name" value="REC"/>
    <property type="match status" value="1"/>
</dbReference>
<dbReference type="GO" id="GO:0000160">
    <property type="term" value="P:phosphorelay signal transduction system"/>
    <property type="evidence" value="ECO:0007669"/>
    <property type="project" value="InterPro"/>
</dbReference>
<dbReference type="PANTHER" id="PTHR44591:SF3">
    <property type="entry name" value="RESPONSE REGULATORY DOMAIN-CONTAINING PROTEIN"/>
    <property type="match status" value="1"/>
</dbReference>
<dbReference type="RefSeq" id="WP_097280966.1">
    <property type="nucleotide sequence ID" value="NZ_OCNJ01000010.1"/>
</dbReference>
<keyword evidence="5" id="KW-1185">Reference proteome</keyword>
<feature type="modified residue" description="4-aspartylphosphate" evidence="2">
    <location>
        <position position="63"/>
    </location>
</feature>
<protein>
    <submittedName>
        <fullName evidence="4">CheY chemotaxis protein or a CheY-like REC (Receiver) domain</fullName>
    </submittedName>
</protein>
<dbReference type="Gene3D" id="3.40.50.2300">
    <property type="match status" value="1"/>
</dbReference>
<keyword evidence="1 2" id="KW-0597">Phosphoprotein</keyword>
<organism evidence="4 5">
    <name type="scientific">Caenispirillum bisanense</name>
    <dbReference type="NCBI Taxonomy" id="414052"/>
    <lineage>
        <taxon>Bacteria</taxon>
        <taxon>Pseudomonadati</taxon>
        <taxon>Pseudomonadota</taxon>
        <taxon>Alphaproteobacteria</taxon>
        <taxon>Rhodospirillales</taxon>
        <taxon>Novispirillaceae</taxon>
        <taxon>Caenispirillum</taxon>
    </lineage>
</organism>
<proteinExistence type="predicted"/>
<evidence type="ECO:0000256" key="2">
    <source>
        <dbReference type="PROSITE-ProRule" id="PRU00169"/>
    </source>
</evidence>
<reference evidence="4 5" key="1">
    <citation type="submission" date="2017-09" db="EMBL/GenBank/DDBJ databases">
        <authorList>
            <person name="Ehlers B."/>
            <person name="Leendertz F.H."/>
        </authorList>
    </citation>
    <scope>NUCLEOTIDE SEQUENCE [LARGE SCALE GENOMIC DNA]</scope>
    <source>
        <strain evidence="4 5">USBA 140</strain>
    </source>
</reference>
<dbReference type="SUPFAM" id="SSF52172">
    <property type="entry name" value="CheY-like"/>
    <property type="match status" value="1"/>
</dbReference>
<evidence type="ECO:0000313" key="5">
    <source>
        <dbReference type="Proteomes" id="UP000219621"/>
    </source>
</evidence>
<dbReference type="Proteomes" id="UP000219621">
    <property type="component" value="Unassembled WGS sequence"/>
</dbReference>
<dbReference type="InterPro" id="IPR011006">
    <property type="entry name" value="CheY-like_superfamily"/>
</dbReference>
<dbReference type="InterPro" id="IPR001789">
    <property type="entry name" value="Sig_transdc_resp-reg_receiver"/>
</dbReference>
<evidence type="ECO:0000313" key="4">
    <source>
        <dbReference type="EMBL" id="SOD99948.1"/>
    </source>
</evidence>
<evidence type="ECO:0000256" key="1">
    <source>
        <dbReference type="ARBA" id="ARBA00022553"/>
    </source>
</evidence>
<gene>
    <name evidence="4" type="ORF">SAMN05421508_110134</name>
</gene>
<dbReference type="PROSITE" id="PS50110">
    <property type="entry name" value="RESPONSE_REGULATORY"/>
    <property type="match status" value="1"/>
</dbReference>
<dbReference type="InterPro" id="IPR050595">
    <property type="entry name" value="Bact_response_regulator"/>
</dbReference>
<dbReference type="EMBL" id="OCNJ01000010">
    <property type="protein sequence ID" value="SOD99948.1"/>
    <property type="molecule type" value="Genomic_DNA"/>
</dbReference>
<accession>A0A286GWP1</accession>
<feature type="domain" description="Response regulatory" evidence="3">
    <location>
        <begin position="13"/>
        <end position="124"/>
    </location>
</feature>
<dbReference type="AlphaFoldDB" id="A0A286GWP1"/>
<name>A0A286GWP1_9PROT</name>
<evidence type="ECO:0000259" key="3">
    <source>
        <dbReference type="PROSITE" id="PS50110"/>
    </source>
</evidence>
<sequence>MTMDAARPLSGLRVLLAEDHFAIALAMSGMLEDLGCVVVAEAGDAAAATEAARTVTADCALLDIDMGDGTGYAAAEQCRARGIPVIFTTGYDIPPDMPAELADLPRLVKPVAVVDLKRVLRGLAAAG</sequence>
<dbReference type="Pfam" id="PF00072">
    <property type="entry name" value="Response_reg"/>
    <property type="match status" value="1"/>
</dbReference>
<dbReference type="PANTHER" id="PTHR44591">
    <property type="entry name" value="STRESS RESPONSE REGULATOR PROTEIN 1"/>
    <property type="match status" value="1"/>
</dbReference>